<protein>
    <submittedName>
        <fullName evidence="1">Uncharacterized protein</fullName>
    </submittedName>
</protein>
<keyword evidence="2" id="KW-1185">Reference proteome</keyword>
<reference evidence="2" key="1">
    <citation type="submission" date="2013-01" db="EMBL/GenBank/DDBJ databases">
        <title>Draft Genome Sequence of a Mulberry Tree, Morus notabilis C.K. Schneid.</title>
        <authorList>
            <person name="He N."/>
            <person name="Zhao S."/>
        </authorList>
    </citation>
    <scope>NUCLEOTIDE SEQUENCE</scope>
</reference>
<sequence length="144" mass="15323">MVGLEYGTADDWLSNSRPLSWGRGLAGYCLCYRSGPLVHARFVDLVLGKGSVGYGAAGAGDGGLATSTRIVWCEKFPVGLWPKGFDSSGVALILRVLAFGLIACSPIPSAVTFLRFGFMGFCVVMIVSRPKTEVSDVEARLEVK</sequence>
<dbReference type="EMBL" id="KE345646">
    <property type="protein sequence ID" value="EXC10628.1"/>
    <property type="molecule type" value="Genomic_DNA"/>
</dbReference>
<name>W9S4S1_9ROSA</name>
<gene>
    <name evidence="1" type="ORF">L484_025209</name>
</gene>
<evidence type="ECO:0000313" key="1">
    <source>
        <dbReference type="EMBL" id="EXC10628.1"/>
    </source>
</evidence>
<organism evidence="1 2">
    <name type="scientific">Morus notabilis</name>
    <dbReference type="NCBI Taxonomy" id="981085"/>
    <lineage>
        <taxon>Eukaryota</taxon>
        <taxon>Viridiplantae</taxon>
        <taxon>Streptophyta</taxon>
        <taxon>Embryophyta</taxon>
        <taxon>Tracheophyta</taxon>
        <taxon>Spermatophyta</taxon>
        <taxon>Magnoliopsida</taxon>
        <taxon>eudicotyledons</taxon>
        <taxon>Gunneridae</taxon>
        <taxon>Pentapetalae</taxon>
        <taxon>rosids</taxon>
        <taxon>fabids</taxon>
        <taxon>Rosales</taxon>
        <taxon>Moraceae</taxon>
        <taxon>Moreae</taxon>
        <taxon>Morus</taxon>
    </lineage>
</organism>
<proteinExistence type="predicted"/>
<dbReference type="Proteomes" id="UP000030645">
    <property type="component" value="Unassembled WGS sequence"/>
</dbReference>
<dbReference type="AlphaFoldDB" id="W9S4S1"/>
<accession>W9S4S1</accession>
<evidence type="ECO:0000313" key="2">
    <source>
        <dbReference type="Proteomes" id="UP000030645"/>
    </source>
</evidence>